<sequence length="136" mass="15189">MSPIGPLRKVQEKAGDYSQDILRFMMFTASNDITTSSKDLSIKQCDTESEAENDSDSYCEMTFEEKSLGNMAWEPRIVRRYAGLREPISTNKEFENQVSSSSDVKKFTSMNGQDDSILYTNSAASALNDSGELAKK</sequence>
<dbReference type="WBParaSite" id="Hba_16954">
    <property type="protein sequence ID" value="Hba_16954"/>
    <property type="gene ID" value="Hba_16954"/>
</dbReference>
<keyword evidence="1" id="KW-1185">Reference proteome</keyword>
<evidence type="ECO:0000313" key="2">
    <source>
        <dbReference type="WBParaSite" id="Hba_16954"/>
    </source>
</evidence>
<organism evidence="1 2">
    <name type="scientific">Heterorhabditis bacteriophora</name>
    <name type="common">Entomopathogenic nematode worm</name>
    <dbReference type="NCBI Taxonomy" id="37862"/>
    <lineage>
        <taxon>Eukaryota</taxon>
        <taxon>Metazoa</taxon>
        <taxon>Ecdysozoa</taxon>
        <taxon>Nematoda</taxon>
        <taxon>Chromadorea</taxon>
        <taxon>Rhabditida</taxon>
        <taxon>Rhabditina</taxon>
        <taxon>Rhabditomorpha</taxon>
        <taxon>Strongyloidea</taxon>
        <taxon>Heterorhabditidae</taxon>
        <taxon>Heterorhabditis</taxon>
    </lineage>
</organism>
<dbReference type="Proteomes" id="UP000095283">
    <property type="component" value="Unplaced"/>
</dbReference>
<name>A0A1I7XI05_HETBA</name>
<dbReference type="AlphaFoldDB" id="A0A1I7XI05"/>
<reference evidence="2" key="1">
    <citation type="submission" date="2016-11" db="UniProtKB">
        <authorList>
            <consortium name="WormBaseParasite"/>
        </authorList>
    </citation>
    <scope>IDENTIFICATION</scope>
</reference>
<accession>A0A1I7XI05</accession>
<proteinExistence type="predicted"/>
<evidence type="ECO:0000313" key="1">
    <source>
        <dbReference type="Proteomes" id="UP000095283"/>
    </source>
</evidence>
<protein>
    <submittedName>
        <fullName evidence="2">Ovule protein</fullName>
    </submittedName>
</protein>